<comment type="caution">
    <text evidence="1">The sequence shown here is derived from an EMBL/GenBank/DDBJ whole genome shotgun (WGS) entry which is preliminary data.</text>
</comment>
<keyword evidence="2" id="KW-1185">Reference proteome</keyword>
<dbReference type="AlphaFoldDB" id="A0A6G1E3W1"/>
<evidence type="ECO:0000313" key="2">
    <source>
        <dbReference type="Proteomes" id="UP000479710"/>
    </source>
</evidence>
<dbReference type="EMBL" id="SPHZ02000005">
    <property type="protein sequence ID" value="KAF0919104.1"/>
    <property type="molecule type" value="Genomic_DNA"/>
</dbReference>
<evidence type="ECO:0000313" key="1">
    <source>
        <dbReference type="EMBL" id="KAF0919104.1"/>
    </source>
</evidence>
<proteinExistence type="predicted"/>
<sequence>MSSIALLLGSGELVSMGGPRGATPVMEQSQVLGHNGLAETGTLGQQWRRGWAEEAIGGHRGDALLAGVAEHLFVLQSHLFVLRAGAVVHLVG</sequence>
<organism evidence="1 2">
    <name type="scientific">Oryza meyeriana var. granulata</name>
    <dbReference type="NCBI Taxonomy" id="110450"/>
    <lineage>
        <taxon>Eukaryota</taxon>
        <taxon>Viridiplantae</taxon>
        <taxon>Streptophyta</taxon>
        <taxon>Embryophyta</taxon>
        <taxon>Tracheophyta</taxon>
        <taxon>Spermatophyta</taxon>
        <taxon>Magnoliopsida</taxon>
        <taxon>Liliopsida</taxon>
        <taxon>Poales</taxon>
        <taxon>Poaceae</taxon>
        <taxon>BOP clade</taxon>
        <taxon>Oryzoideae</taxon>
        <taxon>Oryzeae</taxon>
        <taxon>Oryzinae</taxon>
        <taxon>Oryza</taxon>
        <taxon>Oryza meyeriana</taxon>
    </lineage>
</organism>
<gene>
    <name evidence="1" type="ORF">E2562_028390</name>
</gene>
<dbReference type="Proteomes" id="UP000479710">
    <property type="component" value="Unassembled WGS sequence"/>
</dbReference>
<accession>A0A6G1E3W1</accession>
<reference evidence="1 2" key="1">
    <citation type="submission" date="2019-11" db="EMBL/GenBank/DDBJ databases">
        <title>Whole genome sequence of Oryza granulata.</title>
        <authorList>
            <person name="Li W."/>
        </authorList>
    </citation>
    <scope>NUCLEOTIDE SEQUENCE [LARGE SCALE GENOMIC DNA]</scope>
    <source>
        <strain evidence="2">cv. Menghai</strain>
        <tissue evidence="1">Leaf</tissue>
    </source>
</reference>
<protein>
    <submittedName>
        <fullName evidence="1">Uncharacterized protein</fullName>
    </submittedName>
</protein>
<name>A0A6G1E3W1_9ORYZ</name>